<sequence>MVLTTLYAAPVVPWWLETYVMLDLFSEDNLVGRLKVAVKQALSLAGGTGNLTQVLGEHLAQTNLTGSGEDTAPPNALVGNVTDSNLAPLGFFHLKVSIILSPSRGRAVSNESIAGAAKVDINDVFLTFHNALLHVARFPAESQMQSFSSTSSSGNLHLHVQQTQVGCQERPRVEAHLRSLFYNGPTIRVR</sequence>
<evidence type="ECO:0000313" key="1">
    <source>
        <dbReference type="EMBL" id="KAF6241892.1"/>
    </source>
</evidence>
<protein>
    <submittedName>
        <fullName evidence="1">Uncharacterized protein</fullName>
    </submittedName>
</protein>
<dbReference type="AlphaFoldDB" id="A0A8H6G7E1"/>
<dbReference type="GeneID" id="59282283"/>
<organism evidence="1 2">
    <name type="scientific">Letharia columbiana</name>
    <dbReference type="NCBI Taxonomy" id="112416"/>
    <lineage>
        <taxon>Eukaryota</taxon>
        <taxon>Fungi</taxon>
        <taxon>Dikarya</taxon>
        <taxon>Ascomycota</taxon>
        <taxon>Pezizomycotina</taxon>
        <taxon>Lecanoromycetes</taxon>
        <taxon>OSLEUM clade</taxon>
        <taxon>Lecanoromycetidae</taxon>
        <taxon>Lecanorales</taxon>
        <taxon>Lecanorineae</taxon>
        <taxon>Parmeliaceae</taxon>
        <taxon>Letharia</taxon>
    </lineage>
</organism>
<evidence type="ECO:0000313" key="2">
    <source>
        <dbReference type="Proteomes" id="UP000578531"/>
    </source>
</evidence>
<keyword evidence="2" id="KW-1185">Reference proteome</keyword>
<dbReference type="RefSeq" id="XP_037171132.1">
    <property type="nucleotide sequence ID" value="XM_037302553.1"/>
</dbReference>
<dbReference type="Proteomes" id="UP000578531">
    <property type="component" value="Unassembled WGS sequence"/>
</dbReference>
<gene>
    <name evidence="1" type="ORF">HO173_000604</name>
</gene>
<name>A0A8H6G7E1_9LECA</name>
<proteinExistence type="predicted"/>
<accession>A0A8H6G7E1</accession>
<comment type="caution">
    <text evidence="1">The sequence shown here is derived from an EMBL/GenBank/DDBJ whole genome shotgun (WGS) entry which is preliminary data.</text>
</comment>
<dbReference type="EMBL" id="JACCJC010000001">
    <property type="protein sequence ID" value="KAF6241892.1"/>
    <property type="molecule type" value="Genomic_DNA"/>
</dbReference>
<dbReference type="OrthoDB" id="5392313at2759"/>
<reference evidence="1 2" key="1">
    <citation type="journal article" date="2020" name="Genomics">
        <title>Complete, high-quality genomes from long-read metagenomic sequencing of two wolf lichen thalli reveals enigmatic genome architecture.</title>
        <authorList>
            <person name="McKenzie S.K."/>
            <person name="Walston R.F."/>
            <person name="Allen J.L."/>
        </authorList>
    </citation>
    <scope>NUCLEOTIDE SEQUENCE [LARGE SCALE GENOMIC DNA]</scope>
    <source>
        <strain evidence="1">WasteWater2</strain>
    </source>
</reference>